<name>A0A2L0EMY7_SORCE</name>
<accession>A0A2L0EMY7</accession>
<dbReference type="AlphaFoldDB" id="A0A2L0EMY7"/>
<sequence length="373" mass="41419">MATSLKLFFDRDLVAGIAAELRAAHRGFDARGFTAAAQDGLDALELTARARHIAAAMHHFLPARFPQAAAILRASLPPPREHRDGEPAGDAMAPFRYLPHVFYVAEHGLDDFEPAMQLQYELTRRFTAEFSVRAFLLRHPEATYERLSAWARDPDPDVRRLVSEGTRPRLPWAQRLPAFQRDPAPVVRLLELLKDAPERYVTRSVANNLNDIAKDNPEVTVDVCQRWSKDATPERRWVIRHALRSLVKGGHRGALEVSGFAAAPAVHVGAVDLPRQAALGERLRFTFDLTSTAAAPQRLLVDFVVHFIKARGGAAPRVFKLRAVDLPSAGRVRLAASVSLEDLTTRRHYPGRHRIEALVNGVPFPLGAVDVRG</sequence>
<evidence type="ECO:0000313" key="2">
    <source>
        <dbReference type="Proteomes" id="UP000238348"/>
    </source>
</evidence>
<evidence type="ECO:0000313" key="1">
    <source>
        <dbReference type="EMBL" id="AUX40671.1"/>
    </source>
</evidence>
<gene>
    <name evidence="1" type="ORF">SOCE26_020720</name>
</gene>
<dbReference type="InterPro" id="IPR016024">
    <property type="entry name" value="ARM-type_fold"/>
</dbReference>
<dbReference type="Gene3D" id="1.25.40.290">
    <property type="entry name" value="ARM repeat domains"/>
    <property type="match status" value="1"/>
</dbReference>
<proteinExistence type="predicted"/>
<protein>
    <recommendedName>
        <fullName evidence="3">DNA alkylation repair protein</fullName>
    </recommendedName>
</protein>
<reference evidence="1 2" key="1">
    <citation type="submission" date="2015-09" db="EMBL/GenBank/DDBJ databases">
        <title>Sorangium comparison.</title>
        <authorList>
            <person name="Zaburannyi N."/>
            <person name="Bunk B."/>
            <person name="Overmann J."/>
            <person name="Mueller R."/>
        </authorList>
    </citation>
    <scope>NUCLEOTIDE SEQUENCE [LARGE SCALE GENOMIC DNA]</scope>
    <source>
        <strain evidence="1 2">So ce26</strain>
    </source>
</reference>
<dbReference type="EMBL" id="CP012673">
    <property type="protein sequence ID" value="AUX40671.1"/>
    <property type="molecule type" value="Genomic_DNA"/>
</dbReference>
<dbReference type="Proteomes" id="UP000238348">
    <property type="component" value="Chromosome"/>
</dbReference>
<organism evidence="1 2">
    <name type="scientific">Sorangium cellulosum</name>
    <name type="common">Polyangium cellulosum</name>
    <dbReference type="NCBI Taxonomy" id="56"/>
    <lineage>
        <taxon>Bacteria</taxon>
        <taxon>Pseudomonadati</taxon>
        <taxon>Myxococcota</taxon>
        <taxon>Polyangia</taxon>
        <taxon>Polyangiales</taxon>
        <taxon>Polyangiaceae</taxon>
        <taxon>Sorangium</taxon>
    </lineage>
</organism>
<dbReference type="RefSeq" id="WP_104978439.1">
    <property type="nucleotide sequence ID" value="NZ_CP012673.1"/>
</dbReference>
<evidence type="ECO:0008006" key="3">
    <source>
        <dbReference type="Google" id="ProtNLM"/>
    </source>
</evidence>
<dbReference type="SUPFAM" id="SSF48371">
    <property type="entry name" value="ARM repeat"/>
    <property type="match status" value="1"/>
</dbReference>
<dbReference type="OrthoDB" id="9797162at2"/>